<reference evidence="1" key="1">
    <citation type="journal article" date="2020" name="Nature">
        <title>Giant virus diversity and host interactions through global metagenomics.</title>
        <authorList>
            <person name="Schulz F."/>
            <person name="Roux S."/>
            <person name="Paez-Espino D."/>
            <person name="Jungbluth S."/>
            <person name="Walsh D.A."/>
            <person name="Denef V.J."/>
            <person name="McMahon K.D."/>
            <person name="Konstantinidis K.T."/>
            <person name="Eloe-Fadrosh E.A."/>
            <person name="Kyrpides N.C."/>
            <person name="Woyke T."/>
        </authorList>
    </citation>
    <scope>NUCLEOTIDE SEQUENCE</scope>
    <source>
        <strain evidence="1">GVMAG-M-3300025860-12</strain>
    </source>
</reference>
<organism evidence="1">
    <name type="scientific">viral metagenome</name>
    <dbReference type="NCBI Taxonomy" id="1070528"/>
    <lineage>
        <taxon>unclassified sequences</taxon>
        <taxon>metagenomes</taxon>
        <taxon>organismal metagenomes</taxon>
    </lineage>
</organism>
<name>A0A6C0J8I7_9ZZZZ</name>
<protein>
    <submittedName>
        <fullName evidence="1">Uncharacterized protein</fullName>
    </submittedName>
</protein>
<dbReference type="EMBL" id="MN740325">
    <property type="protein sequence ID" value="QHU00318.1"/>
    <property type="molecule type" value="Genomic_DNA"/>
</dbReference>
<sequence length="197" mass="23143">MIYILILFTFIIFIIFIRTSVNKYNPAYDPNKYNKNTFIKKSHNCYMYALDDIDLLLADKCKKNNLNCNDLKHRPGHTKYYISTQDVSTCKNIKKGIIDDNTDIYITNLNSKCKNGFYKIASSVNNNKTFHFYRQDDDYLWSHKDGSSNATNLDKNNQLIKDPQKANRGIYKTFCNYFCVPNNKLKDTYSNKTLKKN</sequence>
<proteinExistence type="predicted"/>
<accession>A0A6C0J8I7</accession>
<evidence type="ECO:0000313" key="1">
    <source>
        <dbReference type="EMBL" id="QHU00318.1"/>
    </source>
</evidence>
<dbReference type="AlphaFoldDB" id="A0A6C0J8I7"/>